<protein>
    <recommendedName>
        <fullName evidence="5">HAMP domain-containing protein</fullName>
    </recommendedName>
</protein>
<evidence type="ECO:0000256" key="1">
    <source>
        <dbReference type="SAM" id="MobiDB-lite"/>
    </source>
</evidence>
<keyword evidence="2" id="KW-0812">Transmembrane</keyword>
<gene>
    <name evidence="3" type="ORF">SmJEL517_g05750</name>
</gene>
<evidence type="ECO:0000313" key="4">
    <source>
        <dbReference type="Proteomes" id="UP000319731"/>
    </source>
</evidence>
<evidence type="ECO:0000313" key="3">
    <source>
        <dbReference type="EMBL" id="TPX30765.1"/>
    </source>
</evidence>
<dbReference type="EMBL" id="QEAO01000057">
    <property type="protein sequence ID" value="TPX30765.1"/>
    <property type="molecule type" value="Genomic_DNA"/>
</dbReference>
<organism evidence="3 4">
    <name type="scientific">Synchytrium microbalum</name>
    <dbReference type="NCBI Taxonomy" id="1806994"/>
    <lineage>
        <taxon>Eukaryota</taxon>
        <taxon>Fungi</taxon>
        <taxon>Fungi incertae sedis</taxon>
        <taxon>Chytridiomycota</taxon>
        <taxon>Chytridiomycota incertae sedis</taxon>
        <taxon>Chytridiomycetes</taxon>
        <taxon>Synchytriales</taxon>
        <taxon>Synchytriaceae</taxon>
        <taxon>Synchytrium</taxon>
    </lineage>
</organism>
<reference evidence="3 4" key="1">
    <citation type="journal article" date="2019" name="Sci. Rep.">
        <title>Comparative genomics of chytrid fungi reveal insights into the obligate biotrophic and pathogenic lifestyle of Synchytrium endobioticum.</title>
        <authorList>
            <person name="van de Vossenberg B.T.L.H."/>
            <person name="Warris S."/>
            <person name="Nguyen H.D.T."/>
            <person name="van Gent-Pelzer M.P.E."/>
            <person name="Joly D.L."/>
            <person name="van de Geest H.C."/>
            <person name="Bonants P.J.M."/>
            <person name="Smith D.S."/>
            <person name="Levesque C.A."/>
            <person name="van der Lee T.A.J."/>
        </authorList>
    </citation>
    <scope>NUCLEOTIDE SEQUENCE [LARGE SCALE GENOMIC DNA]</scope>
    <source>
        <strain evidence="3 4">JEL517</strain>
    </source>
</reference>
<name>A0A507BZK5_9FUNG</name>
<keyword evidence="4" id="KW-1185">Reference proteome</keyword>
<feature type="compositionally biased region" description="Gly residues" evidence="1">
    <location>
        <begin position="486"/>
        <end position="501"/>
    </location>
</feature>
<accession>A0A507BZK5</accession>
<dbReference type="AlphaFoldDB" id="A0A507BZK5"/>
<evidence type="ECO:0000256" key="2">
    <source>
        <dbReference type="SAM" id="Phobius"/>
    </source>
</evidence>
<comment type="caution">
    <text evidence="3">The sequence shown here is derived from an EMBL/GenBank/DDBJ whole genome shotgun (WGS) entry which is preliminary data.</text>
</comment>
<proteinExistence type="predicted"/>
<keyword evidence="2" id="KW-0472">Membrane</keyword>
<keyword evidence="2" id="KW-1133">Transmembrane helix</keyword>
<dbReference type="OrthoDB" id="2128458at2759"/>
<feature type="region of interest" description="Disordered" evidence="1">
    <location>
        <begin position="485"/>
        <end position="515"/>
    </location>
</feature>
<evidence type="ECO:0008006" key="5">
    <source>
        <dbReference type="Google" id="ProtNLM"/>
    </source>
</evidence>
<sequence length="515" mass="54680">MTKEVKPERRFTIPIWALLLSETILVAGTLCLIIGLLFSNATTTSLNTFGTSLRNALINNTMGNVTASLVQMEDALFTITENPLMMTFASLDPAVATSGISSVNVSGNTAALSLLPLAGAACKHLPACEGAGFGLGDNLMMAYSQTGKAWTVQDATTGAGPTQTNAVYTDAVNPATYQAVLTPANFLLTVAFTSNTSVSIGSTGWKPATVLTPQWSADARSVVPIAGTSNFLLYMSYFRMFYQGLPIDTGNPAQHFTACAWIAFSISALENALSEFAVTPNGLIYIVTTSGLMVSSSVKNVSQINYGPTSYNAANSPNTYIKESNLYLNSQYGSLSNIPATGLSLSFSSTTGEALLCDVQWLNRTNLNWIVITVIPRSDIWGLVDANSRNIVISTTIVGVLGGLISAAMALVLTRPIRLLQTQMVKAREFDFSGLKSGYLDSRSIFTEINSMQTTFVQMLQKFANGIKQNKDLYTATVRQSMIRSSGGGQADATGASGGAGRTSLDIGSKISEEE</sequence>
<feature type="transmembrane region" description="Helical" evidence="2">
    <location>
        <begin position="12"/>
        <end position="38"/>
    </location>
</feature>
<dbReference type="Proteomes" id="UP000319731">
    <property type="component" value="Unassembled WGS sequence"/>
</dbReference>
<feature type="transmembrane region" description="Helical" evidence="2">
    <location>
        <begin position="391"/>
        <end position="414"/>
    </location>
</feature>
<dbReference type="RefSeq" id="XP_031022353.1">
    <property type="nucleotide sequence ID" value="XM_031171676.1"/>
</dbReference>
<dbReference type="GeneID" id="42006973"/>